<proteinExistence type="predicted"/>
<feature type="compositionally biased region" description="Basic and acidic residues" evidence="1">
    <location>
        <begin position="66"/>
        <end position="81"/>
    </location>
</feature>
<accession>A0A7R7XL52</accession>
<gene>
    <name evidence="2" type="ORF">APUU_31736S</name>
</gene>
<dbReference type="AlphaFoldDB" id="A0A7R7XL52"/>
<dbReference type="GeneID" id="64973516"/>
<sequence>MAEDRLNQIRPYKAALRKPSISQTAREHVQSVIDDLEGKQPAQDEHEKEAIRRTAGLKAAMYDPDAEGKQAKEKLGDGPQE</sequence>
<evidence type="ECO:0000313" key="2">
    <source>
        <dbReference type="EMBL" id="BCS23511.1"/>
    </source>
</evidence>
<dbReference type="RefSeq" id="XP_041555705.1">
    <property type="nucleotide sequence ID" value="XM_041702973.1"/>
</dbReference>
<dbReference type="Pfam" id="PF10346">
    <property type="entry name" value="Con-6"/>
    <property type="match status" value="1"/>
</dbReference>
<evidence type="ECO:0000313" key="3">
    <source>
        <dbReference type="Proteomes" id="UP000654913"/>
    </source>
</evidence>
<dbReference type="Proteomes" id="UP000654913">
    <property type="component" value="Chromosome 3"/>
</dbReference>
<dbReference type="KEGG" id="apuu:APUU_31736S"/>
<dbReference type="OrthoDB" id="5419162at2759"/>
<evidence type="ECO:0008006" key="4">
    <source>
        <dbReference type="Google" id="ProtNLM"/>
    </source>
</evidence>
<dbReference type="EMBL" id="AP024445">
    <property type="protein sequence ID" value="BCS23511.1"/>
    <property type="molecule type" value="Genomic_DNA"/>
</dbReference>
<feature type="region of interest" description="Disordered" evidence="1">
    <location>
        <begin position="59"/>
        <end position="81"/>
    </location>
</feature>
<keyword evidence="3" id="KW-1185">Reference proteome</keyword>
<reference evidence="2" key="1">
    <citation type="submission" date="2021-01" db="EMBL/GenBank/DDBJ databases">
        <authorList>
            <consortium name="Aspergillus puulaauensis MK2 genome sequencing consortium"/>
            <person name="Kazuki M."/>
            <person name="Futagami T."/>
        </authorList>
    </citation>
    <scope>NUCLEOTIDE SEQUENCE</scope>
    <source>
        <strain evidence="2">MK2</strain>
    </source>
</reference>
<protein>
    <recommendedName>
        <fullName evidence="4">Conidiation protein 6-domain-containing protein</fullName>
    </recommendedName>
</protein>
<reference evidence="2" key="2">
    <citation type="submission" date="2021-02" db="EMBL/GenBank/DDBJ databases">
        <title>Aspergillus puulaauensis MK2 genome sequence.</title>
        <authorList>
            <person name="Futagami T."/>
            <person name="Mori K."/>
            <person name="Kadooka C."/>
            <person name="Tanaka T."/>
        </authorList>
    </citation>
    <scope>NUCLEOTIDE SEQUENCE</scope>
    <source>
        <strain evidence="2">MK2</strain>
    </source>
</reference>
<organism evidence="2 3">
    <name type="scientific">Aspergillus puulaauensis</name>
    <dbReference type="NCBI Taxonomy" id="1220207"/>
    <lineage>
        <taxon>Eukaryota</taxon>
        <taxon>Fungi</taxon>
        <taxon>Dikarya</taxon>
        <taxon>Ascomycota</taxon>
        <taxon>Pezizomycotina</taxon>
        <taxon>Eurotiomycetes</taxon>
        <taxon>Eurotiomycetidae</taxon>
        <taxon>Eurotiales</taxon>
        <taxon>Aspergillaceae</taxon>
        <taxon>Aspergillus</taxon>
    </lineage>
</organism>
<evidence type="ECO:0000256" key="1">
    <source>
        <dbReference type="SAM" id="MobiDB-lite"/>
    </source>
</evidence>
<name>A0A7R7XL52_9EURO</name>
<dbReference type="InterPro" id="IPR018824">
    <property type="entry name" value="Conidiation-specific_6"/>
</dbReference>